<comment type="caution">
    <text evidence="5">The sequence shown here is derived from an EMBL/GenBank/DDBJ whole genome shotgun (WGS) entry which is preliminary data.</text>
</comment>
<organism evidence="5 6">
    <name type="scientific">Anaerococcus murdochii</name>
    <dbReference type="NCBI Taxonomy" id="411577"/>
    <lineage>
        <taxon>Bacteria</taxon>
        <taxon>Bacillati</taxon>
        <taxon>Bacillota</taxon>
        <taxon>Tissierellia</taxon>
        <taxon>Tissierellales</taxon>
        <taxon>Peptoniphilaceae</taxon>
        <taxon>Anaerococcus</taxon>
    </lineage>
</organism>
<dbReference type="Pfam" id="PF01813">
    <property type="entry name" value="ATP-synt_D"/>
    <property type="match status" value="1"/>
</dbReference>
<dbReference type="InterPro" id="IPR002699">
    <property type="entry name" value="V_ATPase_D"/>
</dbReference>
<dbReference type="Gene3D" id="1.10.287.3240">
    <property type="match status" value="1"/>
</dbReference>
<protein>
    <submittedName>
        <fullName evidence="5">V-type ATP synthase subunit D</fullName>
    </submittedName>
</protein>
<evidence type="ECO:0000313" key="6">
    <source>
        <dbReference type="Proteomes" id="UP000734271"/>
    </source>
</evidence>
<keyword evidence="6" id="KW-1185">Reference proteome</keyword>
<evidence type="ECO:0000313" key="5">
    <source>
        <dbReference type="EMBL" id="MBZ2387479.1"/>
    </source>
</evidence>
<dbReference type="RefSeq" id="WP_223420414.1">
    <property type="nucleotide sequence ID" value="NZ_JAIPME010000002.1"/>
</dbReference>
<name>A0ABS7T112_9FIRM</name>
<evidence type="ECO:0000256" key="4">
    <source>
        <dbReference type="SAM" id="Coils"/>
    </source>
</evidence>
<gene>
    <name evidence="5" type="ORF">K8P03_09305</name>
</gene>
<keyword evidence="2" id="KW-0813">Transport</keyword>
<keyword evidence="3" id="KW-0406">Ion transport</keyword>
<dbReference type="NCBIfam" id="TIGR00309">
    <property type="entry name" value="V_ATPase_subD"/>
    <property type="match status" value="1"/>
</dbReference>
<sequence length="208" mass="23681">MNNDAIASKANLIKAKDELKLLEVGLDILDKKRKALMNAHDSKIKDRDNLNIKVNETMAKVSHSFNKALASIGEEKLENLAGLIPIDNSIKLSTSKFMQTDIAEIEFEDKKLTLSYSFYQTNALLDKALIDFNKLRSDLFKLAELDSTINNLEIEIRKANKKVNSLEKIQIPNKTDLIKNISQSIEEKEREEFSKTKIVKKNKEKKSS</sequence>
<dbReference type="EMBL" id="JAIPME010000002">
    <property type="protein sequence ID" value="MBZ2387479.1"/>
    <property type="molecule type" value="Genomic_DNA"/>
</dbReference>
<proteinExistence type="inferred from homology"/>
<dbReference type="PANTHER" id="PTHR11671">
    <property type="entry name" value="V-TYPE ATP SYNTHASE SUBUNIT D"/>
    <property type="match status" value="1"/>
</dbReference>
<keyword evidence="4" id="KW-0175">Coiled coil</keyword>
<evidence type="ECO:0000256" key="3">
    <source>
        <dbReference type="ARBA" id="ARBA00023065"/>
    </source>
</evidence>
<comment type="similarity">
    <text evidence="1">Belongs to the V-ATPase D subunit family.</text>
</comment>
<reference evidence="5 6" key="1">
    <citation type="submission" date="2021-08" db="EMBL/GenBank/DDBJ databases">
        <title>FDA dAtabase for Regulatory Grade micrObial Sequences (FDA-ARGOS): Supporting development and validation of Infectious Disease Dx tests.</title>
        <authorList>
            <person name="Sproer C."/>
            <person name="Gronow S."/>
            <person name="Severitt S."/>
            <person name="Schroder I."/>
            <person name="Tallon L."/>
            <person name="Sadzewicz L."/>
            <person name="Zhao X."/>
            <person name="Boylan J."/>
            <person name="Ott S."/>
            <person name="Bowen H."/>
            <person name="Vavikolanu K."/>
            <person name="Hazen T."/>
            <person name="Aluvathingal J."/>
            <person name="Nadendla S."/>
            <person name="Lowell S."/>
            <person name="Myers T."/>
            <person name="Yan Y."/>
            <person name="Sichtig H."/>
        </authorList>
    </citation>
    <scope>NUCLEOTIDE SEQUENCE [LARGE SCALE GENOMIC DNA]</scope>
    <source>
        <strain evidence="5 6">FDAARGOS_1460</strain>
    </source>
</reference>
<feature type="coiled-coil region" evidence="4">
    <location>
        <begin position="142"/>
        <end position="169"/>
    </location>
</feature>
<evidence type="ECO:0000256" key="2">
    <source>
        <dbReference type="ARBA" id="ARBA00022448"/>
    </source>
</evidence>
<evidence type="ECO:0000256" key="1">
    <source>
        <dbReference type="ARBA" id="ARBA00005850"/>
    </source>
</evidence>
<dbReference type="Proteomes" id="UP000734271">
    <property type="component" value="Unassembled WGS sequence"/>
</dbReference>
<accession>A0ABS7T112</accession>